<dbReference type="Proteomes" id="UP001056778">
    <property type="component" value="Chromosome 5"/>
</dbReference>
<proteinExistence type="predicted"/>
<protein>
    <submittedName>
        <fullName evidence="1">Serine/threonine-protein kinase chk1</fullName>
    </submittedName>
</protein>
<organism evidence="1 2">
    <name type="scientific">Holotrichia oblita</name>
    <name type="common">Chafer beetle</name>
    <dbReference type="NCBI Taxonomy" id="644536"/>
    <lineage>
        <taxon>Eukaryota</taxon>
        <taxon>Metazoa</taxon>
        <taxon>Ecdysozoa</taxon>
        <taxon>Arthropoda</taxon>
        <taxon>Hexapoda</taxon>
        <taxon>Insecta</taxon>
        <taxon>Pterygota</taxon>
        <taxon>Neoptera</taxon>
        <taxon>Endopterygota</taxon>
        <taxon>Coleoptera</taxon>
        <taxon>Polyphaga</taxon>
        <taxon>Scarabaeiformia</taxon>
        <taxon>Scarabaeidae</taxon>
        <taxon>Melolonthinae</taxon>
        <taxon>Holotrichia</taxon>
    </lineage>
</organism>
<keyword evidence="2" id="KW-1185">Reference proteome</keyword>
<accession>A0ACB9T501</accession>
<reference evidence="1" key="1">
    <citation type="submission" date="2022-04" db="EMBL/GenBank/DDBJ databases">
        <title>Chromosome-scale genome assembly of Holotrichia oblita Faldermann.</title>
        <authorList>
            <person name="Rongchong L."/>
        </authorList>
    </citation>
    <scope>NUCLEOTIDE SEQUENCE</scope>
    <source>
        <strain evidence="1">81SQS9</strain>
    </source>
</reference>
<sequence>MLTIEDRIYLIKCFSRCGTMPYLAPEVLQGPYAAEPADIWSCGIVFVAMLAGELPWDEPTENSYEFVTWKKETRLISTPWSKLDTIALSLARKILTVEPMNRPTIKQIENHPWMRTEFNDSPITNCDSEPAAKRHTSLKKDDIDLPNIALSQPATATITPDNLKSLLQHSTESKPICFSQPTHNDDLILGSQALLTQSCITSLTFQKFIKRLTRFFVTTSHEHTVTILCKVLDQFHYSWNIDLSGVITISTVDSRKLKLVMKANLIPMESKLLLDFRLSKGCGLEFKRRFIKIKEALKNIVA</sequence>
<evidence type="ECO:0000313" key="2">
    <source>
        <dbReference type="Proteomes" id="UP001056778"/>
    </source>
</evidence>
<comment type="caution">
    <text evidence="1">The sequence shown here is derived from an EMBL/GenBank/DDBJ whole genome shotgun (WGS) entry which is preliminary data.</text>
</comment>
<keyword evidence="1" id="KW-0808">Transferase</keyword>
<name>A0ACB9T501_HOLOL</name>
<dbReference type="EMBL" id="CM043019">
    <property type="protein sequence ID" value="KAI4461814.1"/>
    <property type="molecule type" value="Genomic_DNA"/>
</dbReference>
<keyword evidence="1" id="KW-0418">Kinase</keyword>
<evidence type="ECO:0000313" key="1">
    <source>
        <dbReference type="EMBL" id="KAI4461814.1"/>
    </source>
</evidence>
<gene>
    <name evidence="1" type="ORF">MML48_5g00000868</name>
</gene>